<protein>
    <submittedName>
        <fullName evidence="7">Putative venom protein</fullName>
    </submittedName>
</protein>
<feature type="disulfide bond" evidence="5">
    <location>
        <begin position="51"/>
        <end position="58"/>
    </location>
</feature>
<dbReference type="PROSITE" id="PS00484">
    <property type="entry name" value="THYROGLOBULIN_1_1"/>
    <property type="match status" value="1"/>
</dbReference>
<dbReference type="Gene3D" id="4.10.800.10">
    <property type="entry name" value="Thyroglobulin type-1"/>
    <property type="match status" value="2"/>
</dbReference>
<dbReference type="SMART" id="SM00211">
    <property type="entry name" value="TY"/>
    <property type="match status" value="2"/>
</dbReference>
<dbReference type="InterPro" id="IPR036857">
    <property type="entry name" value="Thyroglobulin_1_sf"/>
</dbReference>
<evidence type="ECO:0000256" key="2">
    <source>
        <dbReference type="ARBA" id="ARBA00022525"/>
    </source>
</evidence>
<dbReference type="AlphaFoldDB" id="A0A1V1WBF6"/>
<dbReference type="PROSITE" id="PS51162">
    <property type="entry name" value="THYROGLOBULIN_1_2"/>
    <property type="match status" value="2"/>
</dbReference>
<evidence type="ECO:0000313" key="7">
    <source>
        <dbReference type="EMBL" id="JAV45677.1"/>
    </source>
</evidence>
<comment type="caution">
    <text evidence="5">Lacks conserved residue(s) required for the propagation of feature annotation.</text>
</comment>
<keyword evidence="4 5" id="KW-1015">Disulfide bond</keyword>
<sequence length="138" mass="15696">MLIILSVVLVVVYARDKSECELHREREQKRIGVGKLVPECEENGDYKGLQCHGGTRFCQCWDIKGHPITPPSMFLKSCECHREKKIAEEGDIIGAFIPRCKKNGKYEKKQCWASTGTCWCVDEDGKKTSDPTRDDIDC</sequence>
<dbReference type="Pfam" id="PF00086">
    <property type="entry name" value="Thyroglobulin_1"/>
    <property type="match status" value="2"/>
</dbReference>
<dbReference type="InterPro" id="IPR000716">
    <property type="entry name" value="Thyroglobulin_1"/>
</dbReference>
<feature type="domain" description="Thyroglobulin type-1" evidence="6">
    <location>
        <begin position="17"/>
        <end position="68"/>
    </location>
</feature>
<dbReference type="InterPro" id="IPR051950">
    <property type="entry name" value="Dev_reg/Prot_inhib"/>
</dbReference>
<accession>A0A1V1WBF6</accession>
<dbReference type="SUPFAM" id="SSF57610">
    <property type="entry name" value="Thyroglobulin type-1 domain"/>
    <property type="match status" value="2"/>
</dbReference>
<feature type="domain" description="Thyroglobulin type-1" evidence="6">
    <location>
        <begin position="75"/>
        <end position="138"/>
    </location>
</feature>
<dbReference type="GO" id="GO:0005615">
    <property type="term" value="C:extracellular space"/>
    <property type="evidence" value="ECO:0007669"/>
    <property type="project" value="TreeGrafter"/>
</dbReference>
<keyword evidence="2" id="KW-0964">Secreted</keyword>
<evidence type="ECO:0000256" key="4">
    <source>
        <dbReference type="ARBA" id="ARBA00023157"/>
    </source>
</evidence>
<evidence type="ECO:0000256" key="3">
    <source>
        <dbReference type="ARBA" id="ARBA00022737"/>
    </source>
</evidence>
<feature type="disulfide bond" evidence="5">
    <location>
        <begin position="111"/>
        <end position="118"/>
    </location>
</feature>
<keyword evidence="3" id="KW-0677">Repeat</keyword>
<evidence type="ECO:0000259" key="6">
    <source>
        <dbReference type="PROSITE" id="PS51162"/>
    </source>
</evidence>
<dbReference type="CDD" id="cd00191">
    <property type="entry name" value="TY"/>
    <property type="match status" value="2"/>
</dbReference>
<proteinExistence type="predicted"/>
<evidence type="ECO:0000256" key="1">
    <source>
        <dbReference type="ARBA" id="ARBA00004613"/>
    </source>
</evidence>
<reference evidence="7" key="1">
    <citation type="journal article" date="2016" name="Toxins">
        <title>Venom Gland Transcriptomic and Proteomic Analyses of the Enigmatic Scorpion Superstitionia donensis (Scorpiones: Superstitioniidae), with Insights on the Evolution of Its Venom Components.</title>
        <authorList>
            <person name="Santibanez-Lopez C.E."/>
            <person name="Cid-Uribe J.I."/>
            <person name="Batista C.V."/>
            <person name="Ortiz E."/>
            <person name="Possani L.D."/>
        </authorList>
    </citation>
    <scope>NUCLEOTIDE SEQUENCE</scope>
    <source>
        <strain evidence="7">Pooled</strain>
        <tissue evidence="7">Venom gland</tissue>
    </source>
</reference>
<comment type="subcellular location">
    <subcellularLocation>
        <location evidence="1">Secreted</location>
    </subcellularLocation>
</comment>
<organism evidence="7">
    <name type="scientific">Superstitionia donensis</name>
    <dbReference type="NCBI Taxonomy" id="311983"/>
    <lineage>
        <taxon>Eukaryota</taxon>
        <taxon>Metazoa</taxon>
        <taxon>Ecdysozoa</taxon>
        <taxon>Arthropoda</taxon>
        <taxon>Chelicerata</taxon>
        <taxon>Arachnida</taxon>
        <taxon>Scorpiones</taxon>
        <taxon>Iurida</taxon>
        <taxon>Chactoidea</taxon>
        <taxon>Superstitionidae</taxon>
        <taxon>Superstitionia</taxon>
    </lineage>
</organism>
<dbReference type="EMBL" id="GFCD01000108">
    <property type="protein sequence ID" value="JAV45677.1"/>
    <property type="molecule type" value="Transcribed_RNA"/>
</dbReference>
<dbReference type="PANTHER" id="PTHR12352">
    <property type="entry name" value="SECRETED MODULAR CALCIUM-BINDING PROTEIN"/>
    <property type="match status" value="1"/>
</dbReference>
<name>A0A1V1WBF6_9SCOR</name>
<dbReference type="PANTHER" id="PTHR12352:SF3">
    <property type="entry name" value="NIDOGEN-2"/>
    <property type="match status" value="1"/>
</dbReference>
<evidence type="ECO:0000256" key="5">
    <source>
        <dbReference type="PROSITE-ProRule" id="PRU00500"/>
    </source>
</evidence>